<dbReference type="AlphaFoldDB" id="A0A553UUA6"/>
<reference evidence="2" key="1">
    <citation type="submission" date="2019-07" db="EMBL/GenBank/DDBJ databases">
        <title>Helicobacter labacensis sp. nov., Helicobacter mehlei sp. nov. and Helicobacter vulpis sp. nov., isolated from gastric mucosa of red fox (Vulpis vulpis).</title>
        <authorList>
            <person name="Papic B."/>
        </authorList>
    </citation>
    <scope>NUCLEOTIDE SEQUENCE [LARGE SCALE GENOMIC DNA]</scope>
    <source>
        <strain evidence="2">L8b</strain>
    </source>
</reference>
<keyword evidence="2" id="KW-1185">Reference proteome</keyword>
<protein>
    <submittedName>
        <fullName evidence="1">Uncharacterized protein</fullName>
    </submittedName>
</protein>
<accession>A0A553UUA6</accession>
<dbReference type="EMBL" id="VKGC01000010">
    <property type="protein sequence ID" value="TSA83806.1"/>
    <property type="molecule type" value="Genomic_DNA"/>
</dbReference>
<proteinExistence type="predicted"/>
<dbReference type="OrthoDB" id="5313531at2"/>
<name>A0A553UUA6_9HELI</name>
<reference evidence="1 2" key="3">
    <citation type="submission" date="2019-07" db="EMBL/GenBank/DDBJ databases">
        <authorList>
            <person name="Papic B."/>
        </authorList>
    </citation>
    <scope>NUCLEOTIDE SEQUENCE [LARGE SCALE GENOMIC DNA]</scope>
    <source>
        <strain evidence="1 2">L8b</strain>
    </source>
</reference>
<dbReference type="Proteomes" id="UP000319322">
    <property type="component" value="Unassembled WGS sequence"/>
</dbReference>
<reference evidence="1 2" key="2">
    <citation type="submission" date="2019-07" db="EMBL/GenBank/DDBJ databases">
        <title>Helicobacter labacensis sp. nov., Helicobacter mehlei sp. nov. and Helicobacter vulpis sp. nov., isolated from gastric mucosa of red fox (Vulpis vulpis).</title>
        <authorList>
            <person name="Kusar D."/>
            <person name="Gruntar I."/>
            <person name="Pate M."/>
            <person name="Zajc U."/>
            <person name="Ocepek M."/>
        </authorList>
    </citation>
    <scope>NUCLEOTIDE SEQUENCE [LARGE SCALE GENOMIC DNA]</scope>
    <source>
        <strain evidence="1 2">L8b</strain>
    </source>
</reference>
<evidence type="ECO:0000313" key="2">
    <source>
        <dbReference type="Proteomes" id="UP000319322"/>
    </source>
</evidence>
<organism evidence="1 2">
    <name type="scientific">Helicobacter mehlei</name>
    <dbReference type="NCBI Taxonomy" id="2316080"/>
    <lineage>
        <taxon>Bacteria</taxon>
        <taxon>Pseudomonadati</taxon>
        <taxon>Campylobacterota</taxon>
        <taxon>Epsilonproteobacteria</taxon>
        <taxon>Campylobacterales</taxon>
        <taxon>Helicobacteraceae</taxon>
        <taxon>Helicobacter</taxon>
    </lineage>
</organism>
<gene>
    <name evidence="1" type="ORF">FNE76_04855</name>
</gene>
<evidence type="ECO:0000313" key="1">
    <source>
        <dbReference type="EMBL" id="TSA83806.1"/>
    </source>
</evidence>
<comment type="caution">
    <text evidence="1">The sequence shown here is derived from an EMBL/GenBank/DDBJ whole genome shotgun (WGS) entry which is preliminary data.</text>
</comment>
<sequence>MFCLVLAVCGVGAMGETPLMLVATKIKNLMQKGNQDAMPGYDLIRSEVVQDSIPTLEELGLEFMHKISLFKKLKPKNEAEERFVTGLKKFEILHVLALIYGLILDEKNEDHQGVLTLSQVVQDYLKVLDFIYTPLIQAHQAGLDLSIYATTLSKNPLKPSDFKDLIQYFLKNEQVSPKPVLPVQAFFKDFRVAELAYDLTQHHFYNTLLGPSIGWDYADAYILVKFNAGKEFGEDNVVSQEDYTDLYKLYYAHYATRLLEFLDESYYYTFDDPLSSPELDIGILQKHPHLCLKPKYLRQKFQQACLDIFEKHTYDAQALQHSLQNLPLVSINNAPCLYNTQGKWQKIKSKDILCLALQKIP</sequence>